<evidence type="ECO:0000256" key="2">
    <source>
        <dbReference type="SAM" id="SignalP"/>
    </source>
</evidence>
<proteinExistence type="predicted"/>
<keyword evidence="2" id="KW-0732">Signal</keyword>
<sequence length="81" mass="8739">MNCGLREASLLLVVASAAGGGAPSSRRQQLESNALTVSTPRPRCRRTRSHTAPTPHAAANSGHPRPGTRRPRQPRPRRSRP</sequence>
<feature type="signal peptide" evidence="2">
    <location>
        <begin position="1"/>
        <end position="19"/>
    </location>
</feature>
<feature type="compositionally biased region" description="Polar residues" evidence="1">
    <location>
        <begin position="25"/>
        <end position="37"/>
    </location>
</feature>
<evidence type="ECO:0000313" key="3">
    <source>
        <dbReference type="EMBL" id="JAE35984.1"/>
    </source>
</evidence>
<dbReference type="EMBL" id="GBRH01161912">
    <property type="protein sequence ID" value="JAE35984.1"/>
    <property type="molecule type" value="Transcribed_RNA"/>
</dbReference>
<organism evidence="3">
    <name type="scientific">Arundo donax</name>
    <name type="common">Giant reed</name>
    <name type="synonym">Donax arundinaceus</name>
    <dbReference type="NCBI Taxonomy" id="35708"/>
    <lineage>
        <taxon>Eukaryota</taxon>
        <taxon>Viridiplantae</taxon>
        <taxon>Streptophyta</taxon>
        <taxon>Embryophyta</taxon>
        <taxon>Tracheophyta</taxon>
        <taxon>Spermatophyta</taxon>
        <taxon>Magnoliopsida</taxon>
        <taxon>Liliopsida</taxon>
        <taxon>Poales</taxon>
        <taxon>Poaceae</taxon>
        <taxon>PACMAD clade</taxon>
        <taxon>Arundinoideae</taxon>
        <taxon>Arundineae</taxon>
        <taxon>Arundo</taxon>
    </lineage>
</organism>
<reference evidence="3" key="2">
    <citation type="journal article" date="2015" name="Data Brief">
        <title>Shoot transcriptome of the giant reed, Arundo donax.</title>
        <authorList>
            <person name="Barrero R.A."/>
            <person name="Guerrero F.D."/>
            <person name="Moolhuijzen P."/>
            <person name="Goolsby J.A."/>
            <person name="Tidwell J."/>
            <person name="Bellgard S.E."/>
            <person name="Bellgard M.I."/>
        </authorList>
    </citation>
    <scope>NUCLEOTIDE SEQUENCE</scope>
    <source>
        <tissue evidence="3">Shoot tissue taken approximately 20 cm above the soil surface</tissue>
    </source>
</reference>
<name>A0A0A9HJI6_ARUDO</name>
<evidence type="ECO:0008006" key="4">
    <source>
        <dbReference type="Google" id="ProtNLM"/>
    </source>
</evidence>
<feature type="region of interest" description="Disordered" evidence="1">
    <location>
        <begin position="18"/>
        <end position="81"/>
    </location>
</feature>
<reference evidence="3" key="1">
    <citation type="submission" date="2014-09" db="EMBL/GenBank/DDBJ databases">
        <authorList>
            <person name="Magalhaes I.L.F."/>
            <person name="Oliveira U."/>
            <person name="Santos F.R."/>
            <person name="Vidigal T.H.D.A."/>
            <person name="Brescovit A.D."/>
            <person name="Santos A.J."/>
        </authorList>
    </citation>
    <scope>NUCLEOTIDE SEQUENCE</scope>
    <source>
        <tissue evidence="3">Shoot tissue taken approximately 20 cm above the soil surface</tissue>
    </source>
</reference>
<evidence type="ECO:0000256" key="1">
    <source>
        <dbReference type="SAM" id="MobiDB-lite"/>
    </source>
</evidence>
<accession>A0A0A9HJI6</accession>
<dbReference type="AlphaFoldDB" id="A0A0A9HJI6"/>
<protein>
    <recommendedName>
        <fullName evidence="4">Secreted protein</fullName>
    </recommendedName>
</protein>
<feature type="compositionally biased region" description="Basic residues" evidence="1">
    <location>
        <begin position="66"/>
        <end position="81"/>
    </location>
</feature>
<feature type="chain" id="PRO_5002048246" description="Secreted protein" evidence="2">
    <location>
        <begin position="20"/>
        <end position="81"/>
    </location>
</feature>